<evidence type="ECO:0000256" key="1">
    <source>
        <dbReference type="SAM" id="MobiDB-lite"/>
    </source>
</evidence>
<evidence type="ECO:0000313" key="4">
    <source>
        <dbReference type="Proteomes" id="UP000321514"/>
    </source>
</evidence>
<feature type="region of interest" description="Disordered" evidence="1">
    <location>
        <begin position="96"/>
        <end position="119"/>
    </location>
</feature>
<dbReference type="SMART" id="SM00060">
    <property type="entry name" value="FN3"/>
    <property type="match status" value="1"/>
</dbReference>
<dbReference type="GO" id="GO:0004553">
    <property type="term" value="F:hydrolase activity, hydrolyzing O-glycosyl compounds"/>
    <property type="evidence" value="ECO:0007669"/>
    <property type="project" value="InterPro"/>
</dbReference>
<sequence length="523" mass="56084">MVVVARPEWVTGGSPWWSTFKVTLLNLSDEAVVNPAIGFRVAPDQVVQNNYGLLWRRHGDTLTGTLVAERQTIAPRASQEFRLSIRTEGAHRGALPSCFTVDGEPADPPRDVEPPSSPRRVRATLVGSRLCTLGWDASTDNVAVAGYQVTYSSMDREQARTLTCTRPSITLTGLTPRTEYLVSVAAYDLSDNLSKLTPPVMVRTAAPLPDAGDWDVPRAPFLDLASAPRPIVSELARACGLDGVMLGGLGVRAGGARKVAWGGHLRLVDAVDGRSHEAEASVSDYGKEDLEAFRRSGGRVVLSFGGGAGLMPLEVEETDVARLVATYAAILRNYQVRHLDFAFDSAFLHDDAGLERHVAAMSQLLLVCPSLRLSYSLPADGAPGALAGFNDAGVRLLQRLSSAGIEPSLVNGLLLELGPTAPVDTFECCAQALHGMHAHLSAAFPRWDTDKVWRRLGASPLFGGHPNGRDFTLEHQRRLVALAHKLRLGCLSGRAGVRDTGLSFSRCIATYLPGASSTRALTS</sequence>
<dbReference type="Gene3D" id="2.60.40.10">
    <property type="entry name" value="Immunoglobulins"/>
    <property type="match status" value="1"/>
</dbReference>
<dbReference type="Gene3D" id="2.60.40.290">
    <property type="match status" value="1"/>
</dbReference>
<dbReference type="STRING" id="1334629.MFUL124B02_10035"/>
<evidence type="ECO:0000313" key="3">
    <source>
        <dbReference type="EMBL" id="GEN12976.1"/>
    </source>
</evidence>
<evidence type="ECO:0000259" key="2">
    <source>
        <dbReference type="PROSITE" id="PS50853"/>
    </source>
</evidence>
<dbReference type="AlphaFoldDB" id="A0A511TFL8"/>
<dbReference type="InterPro" id="IPR052750">
    <property type="entry name" value="GH18_Chitinase"/>
</dbReference>
<dbReference type="Proteomes" id="UP000321514">
    <property type="component" value="Unassembled WGS sequence"/>
</dbReference>
<dbReference type="InterPro" id="IPR012291">
    <property type="entry name" value="CBM2_carb-bd_dom_sf"/>
</dbReference>
<dbReference type="InterPro" id="IPR036116">
    <property type="entry name" value="FN3_sf"/>
</dbReference>
<dbReference type="Pfam" id="PF00041">
    <property type="entry name" value="fn3"/>
    <property type="match status" value="1"/>
</dbReference>
<dbReference type="SUPFAM" id="SSF49265">
    <property type="entry name" value="Fibronectin type III"/>
    <property type="match status" value="1"/>
</dbReference>
<comment type="caution">
    <text evidence="3">The sequence shown here is derived from an EMBL/GenBank/DDBJ whole genome shotgun (WGS) entry which is preliminary data.</text>
</comment>
<protein>
    <recommendedName>
        <fullName evidence="2">Fibronectin type-III domain-containing protein</fullName>
    </recommendedName>
</protein>
<reference evidence="3 4" key="1">
    <citation type="submission" date="2019-07" db="EMBL/GenBank/DDBJ databases">
        <title>Whole genome shotgun sequence of Myxococcus fulvus NBRC 100333.</title>
        <authorList>
            <person name="Hosoyama A."/>
            <person name="Uohara A."/>
            <person name="Ohji S."/>
            <person name="Ichikawa N."/>
        </authorList>
    </citation>
    <scope>NUCLEOTIDE SEQUENCE [LARGE SCALE GENOMIC DNA]</scope>
    <source>
        <strain evidence="3 4">NBRC 100333</strain>
    </source>
</reference>
<dbReference type="PROSITE" id="PS50853">
    <property type="entry name" value="FN3"/>
    <property type="match status" value="1"/>
</dbReference>
<gene>
    <name evidence="3" type="ORF">MFU01_80130</name>
</gene>
<proteinExistence type="predicted"/>
<dbReference type="Gene3D" id="3.20.20.80">
    <property type="entry name" value="Glycosidases"/>
    <property type="match status" value="1"/>
</dbReference>
<dbReference type="PANTHER" id="PTHR42976">
    <property type="entry name" value="BIFUNCTIONAL CHITINASE/LYSOZYME-RELATED"/>
    <property type="match status" value="1"/>
</dbReference>
<dbReference type="PANTHER" id="PTHR42976:SF1">
    <property type="entry name" value="GH18 DOMAIN-CONTAINING PROTEIN-RELATED"/>
    <property type="match status" value="1"/>
</dbReference>
<dbReference type="EMBL" id="BJXR01000072">
    <property type="protein sequence ID" value="GEN12976.1"/>
    <property type="molecule type" value="Genomic_DNA"/>
</dbReference>
<accession>A0A511TFL8</accession>
<name>A0A511TFL8_MYXFU</name>
<dbReference type="GO" id="GO:0030247">
    <property type="term" value="F:polysaccharide binding"/>
    <property type="evidence" value="ECO:0007669"/>
    <property type="project" value="InterPro"/>
</dbReference>
<dbReference type="CDD" id="cd00063">
    <property type="entry name" value="FN3"/>
    <property type="match status" value="1"/>
</dbReference>
<dbReference type="InterPro" id="IPR003961">
    <property type="entry name" value="FN3_dom"/>
</dbReference>
<organism evidence="3 4">
    <name type="scientific">Myxococcus fulvus</name>
    <dbReference type="NCBI Taxonomy" id="33"/>
    <lineage>
        <taxon>Bacteria</taxon>
        <taxon>Pseudomonadati</taxon>
        <taxon>Myxococcota</taxon>
        <taxon>Myxococcia</taxon>
        <taxon>Myxococcales</taxon>
        <taxon>Cystobacterineae</taxon>
        <taxon>Myxococcaceae</taxon>
        <taxon>Myxococcus</taxon>
    </lineage>
</organism>
<feature type="domain" description="Fibronectin type-III" evidence="2">
    <location>
        <begin position="114"/>
        <end position="207"/>
    </location>
</feature>
<dbReference type="InterPro" id="IPR013783">
    <property type="entry name" value="Ig-like_fold"/>
</dbReference>